<organism evidence="2 3">
    <name type="scientific">Enemella dayhoffiae</name>
    <dbReference type="NCBI Taxonomy" id="2016507"/>
    <lineage>
        <taxon>Bacteria</taxon>
        <taxon>Bacillati</taxon>
        <taxon>Actinomycetota</taxon>
        <taxon>Actinomycetes</taxon>
        <taxon>Propionibacteriales</taxon>
        <taxon>Propionibacteriaceae</taxon>
        <taxon>Enemella</taxon>
    </lineage>
</organism>
<dbReference type="Proteomes" id="UP000216311">
    <property type="component" value="Unassembled WGS sequence"/>
</dbReference>
<dbReference type="GO" id="GO:0016787">
    <property type="term" value="F:hydrolase activity"/>
    <property type="evidence" value="ECO:0007669"/>
    <property type="project" value="UniProtKB-KW"/>
</dbReference>
<keyword evidence="2" id="KW-0378">Hydrolase</keyword>
<evidence type="ECO:0000313" key="3">
    <source>
        <dbReference type="Proteomes" id="UP000216311"/>
    </source>
</evidence>
<dbReference type="OrthoDB" id="9811177at2"/>
<reference evidence="2 3" key="1">
    <citation type="submission" date="2017-07" db="EMBL/GenBank/DDBJ databases">
        <title>Draft whole genome sequences of clinical Proprionibacteriaceae strains.</title>
        <authorList>
            <person name="Bernier A.-M."/>
            <person name="Bernard K."/>
            <person name="Domingo M.-C."/>
        </authorList>
    </citation>
    <scope>NUCLEOTIDE SEQUENCE [LARGE SCALE GENOMIC DNA]</scope>
    <source>
        <strain evidence="2 3">NML 130396</strain>
    </source>
</reference>
<dbReference type="InterPro" id="IPR002725">
    <property type="entry name" value="YgjP-like_metallopeptidase"/>
</dbReference>
<dbReference type="Gene3D" id="3.30.2010.10">
    <property type="entry name" value="Metalloproteases ('zincins'), catalytic domain"/>
    <property type="match status" value="1"/>
</dbReference>
<dbReference type="EMBL" id="NMVQ01000034">
    <property type="protein sequence ID" value="OYO19375.1"/>
    <property type="molecule type" value="Genomic_DNA"/>
</dbReference>
<dbReference type="AlphaFoldDB" id="A0A255GUK9"/>
<keyword evidence="3" id="KW-1185">Reference proteome</keyword>
<dbReference type="InterPro" id="IPR053136">
    <property type="entry name" value="UTP_pyrophosphatase-like"/>
</dbReference>
<evidence type="ECO:0000259" key="1">
    <source>
        <dbReference type="Pfam" id="PF01863"/>
    </source>
</evidence>
<dbReference type="CDD" id="cd07344">
    <property type="entry name" value="M48_yhfN_like"/>
    <property type="match status" value="1"/>
</dbReference>
<dbReference type="RefSeq" id="WP_094364668.1">
    <property type="nucleotide sequence ID" value="NZ_NMVQ01000034.1"/>
</dbReference>
<comment type="caution">
    <text evidence="2">The sequence shown here is derived from an EMBL/GenBank/DDBJ whole genome shotgun (WGS) entry which is preliminary data.</text>
</comment>
<sequence>MESVPLQARGVPIDGGLTVAGEPVEVRRSARRRRTVSAYREDGRIVVLLPARMSRAEEARWVSEMVQKVRAREARVRGPRQPSELLTRALELQQRYLAPQLEVTRPPQSVTWVGNQNSRWGSCTPDVATIRLSDRLQSMPGWVVDYVLLHELTHLAERDHTSRFWRLLDAYPRTQEAKGYLAGWVDGRAASRD</sequence>
<gene>
    <name evidence="2" type="ORF">CGZ93_13525</name>
</gene>
<accession>A0A255GUK9</accession>
<dbReference type="Pfam" id="PF01863">
    <property type="entry name" value="YgjP-like"/>
    <property type="match status" value="1"/>
</dbReference>
<feature type="domain" description="YgjP-like metallopeptidase" evidence="1">
    <location>
        <begin position="93"/>
        <end position="181"/>
    </location>
</feature>
<name>A0A255GUK9_9ACTN</name>
<proteinExistence type="predicted"/>
<evidence type="ECO:0000313" key="2">
    <source>
        <dbReference type="EMBL" id="OYO19375.1"/>
    </source>
</evidence>
<protein>
    <submittedName>
        <fullName evidence="2">Metal-dependent hydrolase</fullName>
    </submittedName>
</protein>
<dbReference type="PANTHER" id="PTHR30399:SF1">
    <property type="entry name" value="UTP PYROPHOSPHATASE"/>
    <property type="match status" value="1"/>
</dbReference>
<dbReference type="PANTHER" id="PTHR30399">
    <property type="entry name" value="UNCHARACTERIZED PROTEIN YGJP"/>
    <property type="match status" value="1"/>
</dbReference>